<dbReference type="PANTHER" id="PTHR24282:SF148">
    <property type="entry name" value="CYTOCHROME P450 72A15-LIKE"/>
    <property type="match status" value="1"/>
</dbReference>
<evidence type="ECO:0000256" key="11">
    <source>
        <dbReference type="PIRSR" id="PIRSR602401-1"/>
    </source>
</evidence>
<dbReference type="GO" id="GO:0004497">
    <property type="term" value="F:monooxygenase activity"/>
    <property type="evidence" value="ECO:0007669"/>
    <property type="project" value="UniProtKB-KW"/>
</dbReference>
<evidence type="ECO:0000256" key="6">
    <source>
        <dbReference type="ARBA" id="ARBA00022989"/>
    </source>
</evidence>
<comment type="cofactor">
    <cofactor evidence="11">
        <name>heme</name>
        <dbReference type="ChEBI" id="CHEBI:30413"/>
    </cofactor>
</comment>
<dbReference type="PRINTS" id="PR00385">
    <property type="entry name" value="P450"/>
</dbReference>
<dbReference type="InterPro" id="IPR002401">
    <property type="entry name" value="Cyt_P450_E_grp-I"/>
</dbReference>
<dbReference type="PANTHER" id="PTHR24282">
    <property type="entry name" value="CYTOCHROME P450 FAMILY MEMBER"/>
    <property type="match status" value="1"/>
</dbReference>
<evidence type="ECO:0000256" key="5">
    <source>
        <dbReference type="ARBA" id="ARBA00022723"/>
    </source>
</evidence>
<evidence type="ECO:0000256" key="12">
    <source>
        <dbReference type="RuleBase" id="RU000461"/>
    </source>
</evidence>
<keyword evidence="6 13" id="KW-1133">Transmembrane helix</keyword>
<proteinExistence type="inferred from homology"/>
<dbReference type="InterPro" id="IPR017972">
    <property type="entry name" value="Cyt_P450_CS"/>
</dbReference>
<dbReference type="GO" id="GO:0020037">
    <property type="term" value="F:heme binding"/>
    <property type="evidence" value="ECO:0007669"/>
    <property type="project" value="InterPro"/>
</dbReference>
<evidence type="ECO:0008006" key="16">
    <source>
        <dbReference type="Google" id="ProtNLM"/>
    </source>
</evidence>
<keyword evidence="9 12" id="KW-0503">Monooxygenase</keyword>
<dbReference type="InterPro" id="IPR036396">
    <property type="entry name" value="Cyt_P450_sf"/>
</dbReference>
<sequence>MQRIRLQTDPLPVLLIVNTSSRVTLSLLRCVEWVNPDHIGLVLSEDWKARTAAEMVYLPLSAWSLLLVLFCSAKAIYTLWWKPKSLERQLRHQGIKGNPYRVLYGDMADDKKARAMALSKPIDLTHRIVHRASPFLHQLLQKYGKRSMVWVGTTPRVIIYDSEMMAEVLIDRTHQFQKPTFNPLVKLLAMGVSTLEGEEWANRRKIINPAFHLEKLKSMVPAFQKSCIDMVERWQNMISDRGSCEVDVWDELQNLTGDVISRTAFGSNYKEGKKIFELQKEQVLLVMEAARIPYIPGFRFVPTSSNKRRMLIDNEIRSLLKDMINKKTDAISKGEATGDDLLGLLVQYSNDKARGDHSITIDDVIEECKLFYFAGQETTSVLLTWTLILLSIHPEWQQRAREEVLSVCGKELPDFESISHLKLVTMILYEVLRLYPPVIALVRRTIKTAKIGDHLSLPAGVEVFLPIIFIHHDREIWGEDVEEFKPERFSEGVAKASKVSNAFFPFGWGPRICLGQNFAMIEAKIALARILQQFCVELSPSYAHAPRTIITLQPQFGAQLILHQL</sequence>
<protein>
    <recommendedName>
        <fullName evidence="16">Cytochrome P450 CYP72A219-like</fullName>
    </recommendedName>
</protein>
<dbReference type="PROSITE" id="PS00086">
    <property type="entry name" value="CYTOCHROME_P450"/>
    <property type="match status" value="1"/>
</dbReference>
<dbReference type="GO" id="GO:0016705">
    <property type="term" value="F:oxidoreductase activity, acting on paired donors, with incorporation or reduction of molecular oxygen"/>
    <property type="evidence" value="ECO:0007669"/>
    <property type="project" value="InterPro"/>
</dbReference>
<keyword evidence="10 13" id="KW-0472">Membrane</keyword>
<accession>A0A8J5K9R2</accession>
<evidence type="ECO:0000256" key="10">
    <source>
        <dbReference type="ARBA" id="ARBA00023136"/>
    </source>
</evidence>
<dbReference type="GO" id="GO:0008202">
    <property type="term" value="P:steroid metabolic process"/>
    <property type="evidence" value="ECO:0007669"/>
    <property type="project" value="UniProtKB-ARBA"/>
</dbReference>
<evidence type="ECO:0000256" key="7">
    <source>
        <dbReference type="ARBA" id="ARBA00023002"/>
    </source>
</evidence>
<comment type="similarity">
    <text evidence="2 12">Belongs to the cytochrome P450 family.</text>
</comment>
<feature type="binding site" description="axial binding residue" evidence="11">
    <location>
        <position position="513"/>
    </location>
    <ligand>
        <name>heme</name>
        <dbReference type="ChEBI" id="CHEBI:30413"/>
    </ligand>
    <ligandPart>
        <name>Fe</name>
        <dbReference type="ChEBI" id="CHEBI:18248"/>
    </ligandPart>
</feature>
<evidence type="ECO:0000256" key="3">
    <source>
        <dbReference type="ARBA" id="ARBA00022617"/>
    </source>
</evidence>
<feature type="transmembrane region" description="Helical" evidence="13">
    <location>
        <begin position="60"/>
        <end position="81"/>
    </location>
</feature>
<evidence type="ECO:0000256" key="2">
    <source>
        <dbReference type="ARBA" id="ARBA00010617"/>
    </source>
</evidence>
<evidence type="ECO:0000313" key="14">
    <source>
        <dbReference type="EMBL" id="KAG6479905.1"/>
    </source>
</evidence>
<comment type="caution">
    <text evidence="14">The sequence shown here is derived from an EMBL/GenBank/DDBJ whole genome shotgun (WGS) entry which is preliminary data.</text>
</comment>
<dbReference type="Gene3D" id="1.10.630.10">
    <property type="entry name" value="Cytochrome P450"/>
    <property type="match status" value="1"/>
</dbReference>
<dbReference type="InterPro" id="IPR001128">
    <property type="entry name" value="Cyt_P450"/>
</dbReference>
<reference evidence="14 15" key="1">
    <citation type="submission" date="2020-08" db="EMBL/GenBank/DDBJ databases">
        <title>Plant Genome Project.</title>
        <authorList>
            <person name="Zhang R.-G."/>
        </authorList>
    </citation>
    <scope>NUCLEOTIDE SEQUENCE [LARGE SCALE GENOMIC DNA]</scope>
    <source>
        <tissue evidence="14">Rhizome</tissue>
    </source>
</reference>
<comment type="subcellular location">
    <subcellularLocation>
        <location evidence="1">Membrane</location>
        <topology evidence="1">Single-pass membrane protein</topology>
    </subcellularLocation>
</comment>
<keyword evidence="7 12" id="KW-0560">Oxidoreductase</keyword>
<gene>
    <name evidence="14" type="ORF">ZIOFF_063381</name>
</gene>
<dbReference type="Pfam" id="PF00067">
    <property type="entry name" value="p450"/>
    <property type="match status" value="1"/>
</dbReference>
<evidence type="ECO:0000256" key="8">
    <source>
        <dbReference type="ARBA" id="ARBA00023004"/>
    </source>
</evidence>
<organism evidence="14 15">
    <name type="scientific">Zingiber officinale</name>
    <name type="common">Ginger</name>
    <name type="synonym">Amomum zingiber</name>
    <dbReference type="NCBI Taxonomy" id="94328"/>
    <lineage>
        <taxon>Eukaryota</taxon>
        <taxon>Viridiplantae</taxon>
        <taxon>Streptophyta</taxon>
        <taxon>Embryophyta</taxon>
        <taxon>Tracheophyta</taxon>
        <taxon>Spermatophyta</taxon>
        <taxon>Magnoliopsida</taxon>
        <taxon>Liliopsida</taxon>
        <taxon>Zingiberales</taxon>
        <taxon>Zingiberaceae</taxon>
        <taxon>Zingiber</taxon>
    </lineage>
</organism>
<keyword evidence="5 11" id="KW-0479">Metal-binding</keyword>
<keyword evidence="8 11" id="KW-0408">Iron</keyword>
<evidence type="ECO:0000256" key="1">
    <source>
        <dbReference type="ARBA" id="ARBA00004167"/>
    </source>
</evidence>
<evidence type="ECO:0000256" key="13">
    <source>
        <dbReference type="SAM" id="Phobius"/>
    </source>
</evidence>
<keyword evidence="3 11" id="KW-0349">Heme</keyword>
<evidence type="ECO:0000313" key="15">
    <source>
        <dbReference type="Proteomes" id="UP000734854"/>
    </source>
</evidence>
<dbReference type="Proteomes" id="UP000734854">
    <property type="component" value="Unassembled WGS sequence"/>
</dbReference>
<dbReference type="GO" id="GO:0005506">
    <property type="term" value="F:iron ion binding"/>
    <property type="evidence" value="ECO:0007669"/>
    <property type="project" value="InterPro"/>
</dbReference>
<keyword evidence="15" id="KW-1185">Reference proteome</keyword>
<dbReference type="PRINTS" id="PR00463">
    <property type="entry name" value="EP450I"/>
</dbReference>
<dbReference type="GO" id="GO:0016020">
    <property type="term" value="C:membrane"/>
    <property type="evidence" value="ECO:0007669"/>
    <property type="project" value="UniProtKB-SubCell"/>
</dbReference>
<evidence type="ECO:0000256" key="4">
    <source>
        <dbReference type="ARBA" id="ARBA00022692"/>
    </source>
</evidence>
<keyword evidence="4 13" id="KW-0812">Transmembrane</keyword>
<dbReference type="FunFam" id="1.10.630.10:FF:000029">
    <property type="entry name" value="Cytochrome P450 734A1"/>
    <property type="match status" value="1"/>
</dbReference>
<dbReference type="SUPFAM" id="SSF48264">
    <property type="entry name" value="Cytochrome P450"/>
    <property type="match status" value="1"/>
</dbReference>
<name>A0A8J5K9R2_ZINOF</name>
<dbReference type="AlphaFoldDB" id="A0A8J5K9R2"/>
<dbReference type="EMBL" id="JACMSC010000017">
    <property type="protein sequence ID" value="KAG6479905.1"/>
    <property type="molecule type" value="Genomic_DNA"/>
</dbReference>
<evidence type="ECO:0000256" key="9">
    <source>
        <dbReference type="ARBA" id="ARBA00023033"/>
    </source>
</evidence>
<dbReference type="InterPro" id="IPR050665">
    <property type="entry name" value="Cytochrome_P450_Monooxygen"/>
</dbReference>